<dbReference type="GO" id="GO:0008310">
    <property type="term" value="F:single-stranded DNA 3'-5' DNA exonuclease activity"/>
    <property type="evidence" value="ECO:0007669"/>
    <property type="project" value="TreeGrafter"/>
</dbReference>
<dbReference type="GO" id="GO:0003677">
    <property type="term" value="F:DNA binding"/>
    <property type="evidence" value="ECO:0007669"/>
    <property type="project" value="UniProtKB-KW"/>
</dbReference>
<sequence>MVITSLLAYRFKYMFFVFREESSEFRLRQVKENDTIDIKYGFERIKNNQERTGFLLNMHSTEIINEDKRLCAAVDYYFMEEDGTRFKVSYPFMPYFYILTKRELIQEVTEFLIKKFSGVIGEIETVTKEDLDLPNHLIGLKQKYIKLSFANQTDLIKVRKEILKAVRKK</sequence>
<keyword evidence="1" id="KW-0004">4Fe-4S</keyword>
<dbReference type="GO" id="GO:0006297">
    <property type="term" value="P:nucleotide-excision repair, DNA gap filling"/>
    <property type="evidence" value="ECO:0007669"/>
    <property type="project" value="TreeGrafter"/>
</dbReference>
<keyword evidence="3" id="KW-1185">Reference proteome</keyword>
<keyword evidence="1" id="KW-0863">Zinc-finger</keyword>
<name>A0AAV8VCF1_9CUCU</name>
<keyword evidence="1" id="KW-0539">Nucleus</keyword>
<reference evidence="2 3" key="1">
    <citation type="journal article" date="2023" name="Insect Mol. Biol.">
        <title>Genome sequencing provides insights into the evolution of gene families encoding plant cell wall-degrading enzymes in longhorned beetles.</title>
        <authorList>
            <person name="Shin N.R."/>
            <person name="Okamura Y."/>
            <person name="Kirsch R."/>
            <person name="Pauchet Y."/>
        </authorList>
    </citation>
    <scope>NUCLEOTIDE SEQUENCE [LARGE SCALE GENOMIC DNA]</scope>
    <source>
        <strain evidence="2">EAD_L_NR</strain>
    </source>
</reference>
<dbReference type="EMBL" id="JANEYG010000158">
    <property type="protein sequence ID" value="KAJ8911874.1"/>
    <property type="molecule type" value="Genomic_DNA"/>
</dbReference>
<comment type="caution">
    <text evidence="2">The sequence shown here is derived from an EMBL/GenBank/DDBJ whole genome shotgun (WGS) entry which is preliminary data.</text>
</comment>
<evidence type="ECO:0000256" key="1">
    <source>
        <dbReference type="RuleBase" id="RU365029"/>
    </source>
</evidence>
<dbReference type="InterPro" id="IPR012337">
    <property type="entry name" value="RNaseH-like_sf"/>
</dbReference>
<comment type="catalytic activity">
    <reaction evidence="1">
        <text>DNA(n) + a 2'-deoxyribonucleoside 5'-triphosphate = DNA(n+1) + diphosphate</text>
        <dbReference type="Rhea" id="RHEA:22508"/>
        <dbReference type="Rhea" id="RHEA-COMP:17339"/>
        <dbReference type="Rhea" id="RHEA-COMP:17340"/>
        <dbReference type="ChEBI" id="CHEBI:33019"/>
        <dbReference type="ChEBI" id="CHEBI:61560"/>
        <dbReference type="ChEBI" id="CHEBI:173112"/>
        <dbReference type="EC" id="2.7.7.7"/>
    </reaction>
</comment>
<keyword evidence="1" id="KW-0235">DNA replication</keyword>
<dbReference type="AlphaFoldDB" id="A0AAV8VCF1"/>
<dbReference type="GO" id="GO:0008270">
    <property type="term" value="F:zinc ion binding"/>
    <property type="evidence" value="ECO:0007669"/>
    <property type="project" value="UniProtKB-KW"/>
</dbReference>
<keyword evidence="1" id="KW-0548">Nucleotidyltransferase</keyword>
<comment type="cofactor">
    <cofactor evidence="1">
        <name>[4Fe-4S] cluster</name>
        <dbReference type="ChEBI" id="CHEBI:49883"/>
    </cofactor>
</comment>
<dbReference type="GO" id="GO:0045004">
    <property type="term" value="P:DNA replication proofreading"/>
    <property type="evidence" value="ECO:0007669"/>
    <property type="project" value="TreeGrafter"/>
</dbReference>
<dbReference type="PANTHER" id="PTHR10670:SF0">
    <property type="entry name" value="DNA POLYMERASE EPSILON CATALYTIC SUBUNIT A"/>
    <property type="match status" value="1"/>
</dbReference>
<dbReference type="PANTHER" id="PTHR10670">
    <property type="entry name" value="DNA POLYMERASE EPSILON CATALYTIC SUBUNIT A"/>
    <property type="match status" value="1"/>
</dbReference>
<dbReference type="GO" id="GO:0008622">
    <property type="term" value="C:epsilon DNA polymerase complex"/>
    <property type="evidence" value="ECO:0007669"/>
    <property type="project" value="InterPro"/>
</dbReference>
<dbReference type="GO" id="GO:0006272">
    <property type="term" value="P:leading strand elongation"/>
    <property type="evidence" value="ECO:0007669"/>
    <property type="project" value="TreeGrafter"/>
</dbReference>
<dbReference type="SUPFAM" id="SSF53098">
    <property type="entry name" value="Ribonuclease H-like"/>
    <property type="match status" value="1"/>
</dbReference>
<dbReference type="GO" id="GO:0003887">
    <property type="term" value="F:DNA-directed DNA polymerase activity"/>
    <property type="evidence" value="ECO:0007669"/>
    <property type="project" value="UniProtKB-KW"/>
</dbReference>
<comment type="subcellular location">
    <subcellularLocation>
        <location evidence="1">Nucleus</location>
    </subcellularLocation>
</comment>
<gene>
    <name evidence="2" type="ORF">NQ315_012540</name>
</gene>
<dbReference type="GO" id="GO:0051539">
    <property type="term" value="F:4 iron, 4 sulfur cluster binding"/>
    <property type="evidence" value="ECO:0007669"/>
    <property type="project" value="UniProtKB-KW"/>
</dbReference>
<dbReference type="EC" id="2.7.7.7" evidence="1"/>
<comment type="function">
    <text evidence="1">DNA polymerase II participates in chromosomal DNA replication.</text>
</comment>
<dbReference type="GO" id="GO:0000278">
    <property type="term" value="P:mitotic cell cycle"/>
    <property type="evidence" value="ECO:0007669"/>
    <property type="project" value="TreeGrafter"/>
</dbReference>
<dbReference type="Proteomes" id="UP001159042">
    <property type="component" value="Unassembled WGS sequence"/>
</dbReference>
<keyword evidence="1" id="KW-0862">Zinc</keyword>
<proteinExistence type="inferred from homology"/>
<organism evidence="2 3">
    <name type="scientific">Exocentrus adspersus</name>
    <dbReference type="NCBI Taxonomy" id="1586481"/>
    <lineage>
        <taxon>Eukaryota</taxon>
        <taxon>Metazoa</taxon>
        <taxon>Ecdysozoa</taxon>
        <taxon>Arthropoda</taxon>
        <taxon>Hexapoda</taxon>
        <taxon>Insecta</taxon>
        <taxon>Pterygota</taxon>
        <taxon>Neoptera</taxon>
        <taxon>Endopterygota</taxon>
        <taxon>Coleoptera</taxon>
        <taxon>Polyphaga</taxon>
        <taxon>Cucujiformia</taxon>
        <taxon>Chrysomeloidea</taxon>
        <taxon>Cerambycidae</taxon>
        <taxon>Lamiinae</taxon>
        <taxon>Acanthocinini</taxon>
        <taxon>Exocentrus</taxon>
    </lineage>
</organism>
<protein>
    <recommendedName>
        <fullName evidence="1">DNA polymerase epsilon catalytic subunit</fullName>
        <ecNumber evidence="1">2.7.7.7</ecNumber>
    </recommendedName>
</protein>
<keyword evidence="1" id="KW-0238">DNA-binding</keyword>
<evidence type="ECO:0000313" key="2">
    <source>
        <dbReference type="EMBL" id="KAJ8911874.1"/>
    </source>
</evidence>
<keyword evidence="1" id="KW-0479">Metal-binding</keyword>
<comment type="similarity">
    <text evidence="1">Belongs to the DNA polymerase type-B family.</text>
</comment>
<dbReference type="Gene3D" id="3.30.342.10">
    <property type="entry name" value="DNA Polymerase, chain B, domain 1"/>
    <property type="match status" value="1"/>
</dbReference>
<keyword evidence="1" id="KW-0239">DNA-directed DNA polymerase</keyword>
<dbReference type="InterPro" id="IPR029703">
    <property type="entry name" value="POL2"/>
</dbReference>
<keyword evidence="1" id="KW-0408">Iron</keyword>
<keyword evidence="1" id="KW-0808">Transferase</keyword>
<dbReference type="GO" id="GO:0006287">
    <property type="term" value="P:base-excision repair, gap-filling"/>
    <property type="evidence" value="ECO:0007669"/>
    <property type="project" value="TreeGrafter"/>
</dbReference>
<accession>A0AAV8VCF1</accession>
<evidence type="ECO:0000313" key="3">
    <source>
        <dbReference type="Proteomes" id="UP001159042"/>
    </source>
</evidence>
<keyword evidence="1" id="KW-0411">Iron-sulfur</keyword>